<evidence type="ECO:0000256" key="8">
    <source>
        <dbReference type="ARBA" id="ARBA00023004"/>
    </source>
</evidence>
<keyword evidence="3" id="KW-1003">Cell membrane</keyword>
<dbReference type="InterPro" id="IPR016174">
    <property type="entry name" value="Di-haem_cyt_TM"/>
</dbReference>
<keyword evidence="9 11" id="KW-0472">Membrane</keyword>
<evidence type="ECO:0000313" key="13">
    <source>
        <dbReference type="EMBL" id="CRL61853.1"/>
    </source>
</evidence>
<keyword evidence="4" id="KW-0997">Cell inner membrane</keyword>
<comment type="cofactor">
    <cofactor evidence="1">
        <name>heme</name>
        <dbReference type="ChEBI" id="CHEBI:30413"/>
    </cofactor>
</comment>
<dbReference type="GO" id="GO:0046872">
    <property type="term" value="F:metal ion binding"/>
    <property type="evidence" value="ECO:0007669"/>
    <property type="project" value="UniProtKB-KW"/>
</dbReference>
<dbReference type="GO" id="GO:0020037">
    <property type="term" value="F:heme binding"/>
    <property type="evidence" value="ECO:0007669"/>
    <property type="project" value="TreeGrafter"/>
</dbReference>
<evidence type="ECO:0000256" key="10">
    <source>
        <dbReference type="ARBA" id="ARBA00060808"/>
    </source>
</evidence>
<dbReference type="Proteomes" id="UP000183920">
    <property type="component" value="Unassembled WGS sequence"/>
</dbReference>
<accession>A0A0G4Q7I5</accession>
<sequence>MSAVNIMPNAEQFQASLKEYVLIYTPDYSPLWLIVAGVLLVGMLLVLALHGFLRYRFATPHGGSHKEEKLYLYSKAVRLWHWSNASLFILLLLSGGINHFALLSAHDTALLVSVHEICGYLLLVCWLSFVLINLVGGNGKFYRIDGKNWLQRVLMQIRFYLYGIIKGEDHPFPATPNVKFNPLQQMAYLGVMYALVPLLLITGVLLQNPAFIPADAVTFKAWLLIAHQILAVCSVFFIIGHLYLCTTGKTPFQTFRSMVDGYHRH</sequence>
<dbReference type="GO" id="GO:0009055">
    <property type="term" value="F:electron transfer activity"/>
    <property type="evidence" value="ECO:0007669"/>
    <property type="project" value="InterPro"/>
</dbReference>
<feature type="transmembrane region" description="Helical" evidence="11">
    <location>
        <begin position="31"/>
        <end position="53"/>
    </location>
</feature>
<dbReference type="PANTHER" id="PTHR30485">
    <property type="entry name" value="NI/FE-HYDROGENASE 1 B-TYPE CYTOCHROME SUBUNIT"/>
    <property type="match status" value="1"/>
</dbReference>
<protein>
    <submittedName>
        <fullName evidence="13">Prokaryotic cytochrome b561</fullName>
    </submittedName>
</protein>
<dbReference type="InterPro" id="IPR051542">
    <property type="entry name" value="Hydrogenase_cytochrome"/>
</dbReference>
<dbReference type="GO" id="GO:0005886">
    <property type="term" value="C:plasma membrane"/>
    <property type="evidence" value="ECO:0007669"/>
    <property type="project" value="UniProtKB-SubCell"/>
</dbReference>
<dbReference type="NCBIfam" id="NF011582">
    <property type="entry name" value="PRK15006.1"/>
    <property type="match status" value="1"/>
</dbReference>
<dbReference type="FunFam" id="1.20.950.20:FF:000004">
    <property type="entry name" value="Thiosulfate reductase cytochrome B subunit"/>
    <property type="match status" value="1"/>
</dbReference>
<keyword evidence="7 11" id="KW-1133">Transmembrane helix</keyword>
<keyword evidence="8" id="KW-0408">Iron</keyword>
<dbReference type="AlphaFoldDB" id="A0A0G4Q7I5"/>
<evidence type="ECO:0000256" key="1">
    <source>
        <dbReference type="ARBA" id="ARBA00001971"/>
    </source>
</evidence>
<feature type="transmembrane region" description="Helical" evidence="11">
    <location>
        <begin position="117"/>
        <end position="137"/>
    </location>
</feature>
<evidence type="ECO:0000256" key="3">
    <source>
        <dbReference type="ARBA" id="ARBA00022475"/>
    </source>
</evidence>
<feature type="transmembrane region" description="Helical" evidence="11">
    <location>
        <begin position="219"/>
        <end position="244"/>
    </location>
</feature>
<dbReference type="EMBL" id="CVRY01000003">
    <property type="protein sequence ID" value="CRL61853.1"/>
    <property type="molecule type" value="Genomic_DNA"/>
</dbReference>
<evidence type="ECO:0000313" key="14">
    <source>
        <dbReference type="Proteomes" id="UP000183920"/>
    </source>
</evidence>
<comment type="similarity">
    <text evidence="10">Belongs to the PhsC family.</text>
</comment>
<feature type="transmembrane region" description="Helical" evidence="11">
    <location>
        <begin position="79"/>
        <end position="97"/>
    </location>
</feature>
<organism evidence="13 14">
    <name type="scientific">Proteus penneri</name>
    <dbReference type="NCBI Taxonomy" id="102862"/>
    <lineage>
        <taxon>Bacteria</taxon>
        <taxon>Pseudomonadati</taxon>
        <taxon>Pseudomonadota</taxon>
        <taxon>Gammaproteobacteria</taxon>
        <taxon>Enterobacterales</taxon>
        <taxon>Morganellaceae</taxon>
        <taxon>Proteus</taxon>
    </lineage>
</organism>
<name>A0A0G4Q7I5_9GAMM</name>
<proteinExistence type="inferred from homology"/>
<dbReference type="Gene3D" id="1.20.950.20">
    <property type="entry name" value="Transmembrane di-heme cytochromes, Chain C"/>
    <property type="match status" value="1"/>
</dbReference>
<dbReference type="InterPro" id="IPR011577">
    <property type="entry name" value="Cyt_b561_bac/Ni-Hgenase"/>
</dbReference>
<evidence type="ECO:0000256" key="2">
    <source>
        <dbReference type="ARBA" id="ARBA00004429"/>
    </source>
</evidence>
<keyword evidence="5 11" id="KW-0812">Transmembrane</keyword>
<keyword evidence="6" id="KW-0479">Metal-binding</keyword>
<evidence type="ECO:0000256" key="7">
    <source>
        <dbReference type="ARBA" id="ARBA00022989"/>
    </source>
</evidence>
<comment type="subcellular location">
    <subcellularLocation>
        <location evidence="2">Cell inner membrane</location>
        <topology evidence="2">Multi-pass membrane protein</topology>
    </subcellularLocation>
</comment>
<evidence type="ECO:0000256" key="4">
    <source>
        <dbReference type="ARBA" id="ARBA00022519"/>
    </source>
</evidence>
<dbReference type="RefSeq" id="WP_072063692.1">
    <property type="nucleotide sequence ID" value="NZ_CVRY01000003.1"/>
</dbReference>
<dbReference type="PANTHER" id="PTHR30485:SF1">
    <property type="entry name" value="CYTOCHROME YDHU-RELATED"/>
    <property type="match status" value="1"/>
</dbReference>
<feature type="transmembrane region" description="Helical" evidence="11">
    <location>
        <begin position="185"/>
        <end position="207"/>
    </location>
</feature>
<gene>
    <name evidence="13" type="ORF">BN1804_01677</name>
</gene>
<feature type="domain" description="Cytochrome b561 bacterial/Ni-hydrogenase" evidence="12">
    <location>
        <begin position="73"/>
        <end position="261"/>
    </location>
</feature>
<dbReference type="GO" id="GO:0022904">
    <property type="term" value="P:respiratory electron transport chain"/>
    <property type="evidence" value="ECO:0007669"/>
    <property type="project" value="InterPro"/>
</dbReference>
<evidence type="ECO:0000256" key="5">
    <source>
        <dbReference type="ARBA" id="ARBA00022692"/>
    </source>
</evidence>
<evidence type="ECO:0000256" key="9">
    <source>
        <dbReference type="ARBA" id="ARBA00023136"/>
    </source>
</evidence>
<dbReference type="Pfam" id="PF01292">
    <property type="entry name" value="Ni_hydr_CYTB"/>
    <property type="match status" value="1"/>
</dbReference>
<reference evidence="14" key="1">
    <citation type="submission" date="2015-06" db="EMBL/GenBank/DDBJ databases">
        <authorList>
            <person name="Urmite Genomes"/>
        </authorList>
    </citation>
    <scope>NUCLEOTIDE SEQUENCE [LARGE SCALE GENOMIC DNA]</scope>
    <source>
        <strain evidence="14">CSUR P1867</strain>
    </source>
</reference>
<dbReference type="SUPFAM" id="SSF81342">
    <property type="entry name" value="Transmembrane di-heme cytochromes"/>
    <property type="match status" value="1"/>
</dbReference>
<evidence type="ECO:0000259" key="12">
    <source>
        <dbReference type="Pfam" id="PF01292"/>
    </source>
</evidence>
<evidence type="ECO:0000256" key="11">
    <source>
        <dbReference type="SAM" id="Phobius"/>
    </source>
</evidence>
<evidence type="ECO:0000256" key="6">
    <source>
        <dbReference type="ARBA" id="ARBA00022723"/>
    </source>
</evidence>